<keyword evidence="4" id="KW-1185">Reference proteome</keyword>
<accession>A0A1Z4ENU2</accession>
<reference evidence="4" key="1">
    <citation type="submission" date="2017-06" db="EMBL/GenBank/DDBJ databases">
        <title>Complete Genome Sequence of Mycobacterium shigaense.</title>
        <authorList>
            <person name="Fukano H."/>
            <person name="Yoshida M."/>
            <person name="Kazumi Y."/>
            <person name="Ogura Y."/>
            <person name="Mitarai S."/>
            <person name="Hayashi T."/>
            <person name="Hoshino Y."/>
        </authorList>
    </citation>
    <scope>NUCLEOTIDE SEQUENCE [LARGE SCALE GENOMIC DNA]</scope>
    <source>
        <strain evidence="4">UN-152</strain>
    </source>
</reference>
<protein>
    <submittedName>
        <fullName evidence="3">Uncharacterized protein</fullName>
    </submittedName>
</protein>
<feature type="region of interest" description="Disordered" evidence="1">
    <location>
        <begin position="42"/>
        <end position="148"/>
    </location>
</feature>
<keyword evidence="2" id="KW-0812">Transmembrane</keyword>
<dbReference type="RefSeq" id="WP_096443205.1">
    <property type="nucleotide sequence ID" value="NZ_AP018164.1"/>
</dbReference>
<feature type="compositionally biased region" description="Polar residues" evidence="1">
    <location>
        <begin position="91"/>
        <end position="101"/>
    </location>
</feature>
<sequence>MSTSTWIVITVVAAVLLIVAVVTAIYRTRSRRHRQAEEIREQARLESANVDRREALAHETAARARAAQAEAEVKAAEAARLQERAAEHQSEASASREQLQQRWDHADKIDPKSGKQRRDGTDTDEITDDTVWSREHADPATHPEDVRH</sequence>
<dbReference type="Proteomes" id="UP000217736">
    <property type="component" value="Chromosome"/>
</dbReference>
<evidence type="ECO:0000313" key="4">
    <source>
        <dbReference type="Proteomes" id="UP000217736"/>
    </source>
</evidence>
<dbReference type="OrthoDB" id="4753568at2"/>
<feature type="transmembrane region" description="Helical" evidence="2">
    <location>
        <begin position="6"/>
        <end position="26"/>
    </location>
</feature>
<gene>
    <name evidence="3" type="ORF">MSG_04559</name>
</gene>
<feature type="compositionally biased region" description="Basic and acidic residues" evidence="1">
    <location>
        <begin position="131"/>
        <end position="148"/>
    </location>
</feature>
<dbReference type="EMBL" id="AP018164">
    <property type="protein sequence ID" value="BAX94674.1"/>
    <property type="molecule type" value="Genomic_DNA"/>
</dbReference>
<proteinExistence type="predicted"/>
<feature type="compositionally biased region" description="Basic and acidic residues" evidence="1">
    <location>
        <begin position="71"/>
        <end position="90"/>
    </location>
</feature>
<organism evidence="3 4">
    <name type="scientific">Mycobacterium shigaense</name>
    <dbReference type="NCBI Taxonomy" id="722731"/>
    <lineage>
        <taxon>Bacteria</taxon>
        <taxon>Bacillati</taxon>
        <taxon>Actinomycetota</taxon>
        <taxon>Actinomycetes</taxon>
        <taxon>Mycobacteriales</taxon>
        <taxon>Mycobacteriaceae</taxon>
        <taxon>Mycobacterium</taxon>
        <taxon>Mycobacterium simiae complex</taxon>
    </lineage>
</organism>
<dbReference type="KEGG" id="mshg:MSG_04559"/>
<dbReference type="AlphaFoldDB" id="A0A1Z4ENU2"/>
<evidence type="ECO:0000256" key="2">
    <source>
        <dbReference type="SAM" id="Phobius"/>
    </source>
</evidence>
<name>A0A1Z4ENU2_9MYCO</name>
<feature type="compositionally biased region" description="Basic and acidic residues" evidence="1">
    <location>
        <begin position="42"/>
        <end position="62"/>
    </location>
</feature>
<evidence type="ECO:0000256" key="1">
    <source>
        <dbReference type="SAM" id="MobiDB-lite"/>
    </source>
</evidence>
<keyword evidence="2" id="KW-0472">Membrane</keyword>
<evidence type="ECO:0000313" key="3">
    <source>
        <dbReference type="EMBL" id="BAX94674.1"/>
    </source>
</evidence>
<keyword evidence="2" id="KW-1133">Transmembrane helix</keyword>
<feature type="compositionally biased region" description="Basic and acidic residues" evidence="1">
    <location>
        <begin position="102"/>
        <end position="121"/>
    </location>
</feature>